<feature type="domain" description="Beta-galactosidase" evidence="1">
    <location>
        <begin position="14"/>
        <end position="173"/>
    </location>
</feature>
<proteinExistence type="predicted"/>
<gene>
    <name evidence="2" type="ORF">NW762_006220</name>
</gene>
<dbReference type="Pfam" id="PF10435">
    <property type="entry name" value="BetaGal_dom2"/>
    <property type="match status" value="1"/>
</dbReference>
<evidence type="ECO:0000313" key="3">
    <source>
        <dbReference type="Proteomes" id="UP001152049"/>
    </source>
</evidence>
<dbReference type="InterPro" id="IPR037110">
    <property type="entry name" value="Betagal_dom2_sf"/>
</dbReference>
<accession>A0A9W8S2I2</accession>
<dbReference type="Gene3D" id="2.102.20.10">
    <property type="entry name" value="Beta-galactosidase, domain 2"/>
    <property type="match status" value="1"/>
</dbReference>
<dbReference type="EMBL" id="JAOQAZ010000010">
    <property type="protein sequence ID" value="KAJ4263401.1"/>
    <property type="molecule type" value="Genomic_DNA"/>
</dbReference>
<dbReference type="SUPFAM" id="SSF51011">
    <property type="entry name" value="Glycosyl hydrolase domain"/>
    <property type="match status" value="1"/>
</dbReference>
<organism evidence="2 3">
    <name type="scientific">Fusarium torreyae</name>
    <dbReference type="NCBI Taxonomy" id="1237075"/>
    <lineage>
        <taxon>Eukaryota</taxon>
        <taxon>Fungi</taxon>
        <taxon>Dikarya</taxon>
        <taxon>Ascomycota</taxon>
        <taxon>Pezizomycotina</taxon>
        <taxon>Sordariomycetes</taxon>
        <taxon>Hypocreomycetidae</taxon>
        <taxon>Hypocreales</taxon>
        <taxon>Nectriaceae</taxon>
        <taxon>Fusarium</taxon>
    </lineage>
</organism>
<evidence type="ECO:0000259" key="1">
    <source>
        <dbReference type="SMART" id="SM01029"/>
    </source>
</evidence>
<dbReference type="InterPro" id="IPR018954">
    <property type="entry name" value="Betagal_dom2"/>
</dbReference>
<keyword evidence="3" id="KW-1185">Reference proteome</keyword>
<comment type="caution">
    <text evidence="2">The sequence shown here is derived from an EMBL/GenBank/DDBJ whole genome shotgun (WGS) entry which is preliminary data.</text>
</comment>
<name>A0A9W8S2I2_9HYPO</name>
<reference evidence="2" key="1">
    <citation type="submission" date="2022-09" db="EMBL/GenBank/DDBJ databases">
        <title>Fusarium specimens isolated from Avocado Roots.</title>
        <authorList>
            <person name="Stajich J."/>
            <person name="Roper C."/>
            <person name="Heimlech-Rivalta G."/>
        </authorList>
    </citation>
    <scope>NUCLEOTIDE SEQUENCE</scope>
    <source>
        <strain evidence="2">CF00136</strain>
    </source>
</reference>
<dbReference type="OrthoDB" id="1657402at2759"/>
<dbReference type="Proteomes" id="UP001152049">
    <property type="component" value="Unassembled WGS sequence"/>
</dbReference>
<evidence type="ECO:0000313" key="2">
    <source>
        <dbReference type="EMBL" id="KAJ4263401.1"/>
    </source>
</evidence>
<protein>
    <recommendedName>
        <fullName evidence="1">Beta-galactosidase domain-containing protein</fullName>
    </recommendedName>
</protein>
<dbReference type="AlphaFoldDB" id="A0A9W8S2I2"/>
<dbReference type="SMART" id="SM01029">
    <property type="entry name" value="BetaGal_dom2"/>
    <property type="match status" value="1"/>
</dbReference>
<sequence>MKLQGQAFEVANAYLESRLVRSDPEKFTNDTSLRVTQLYVMRHAFYESREVVPYKWTILTSRGKLNVPFQDSKIHVADYDIGGKNLFYSSAEVSTWKKYKDETVLVLYGGPGETHEVALTTKSELETIEGKQPPLTHSSGGVVRFNWDVSIDRTLFKIGDVLVYLLALTSTSFLYSRGVNVAVDEARTHKSFLKIDRFSYVARCYRLCTLKIA</sequence>